<dbReference type="FunCoup" id="A0A3Q7E8C6">
    <property type="interactions" value="3047"/>
</dbReference>
<dbReference type="InterPro" id="IPR059023">
    <property type="entry name" value="RNA_hel_CTD"/>
</dbReference>
<dbReference type="PANTHER" id="PTHR18934:SF237">
    <property type="entry name" value="ATP-DEPENDENT DNA_RNA HELICASE DHX36"/>
    <property type="match status" value="1"/>
</dbReference>
<dbReference type="InterPro" id="IPR007502">
    <property type="entry name" value="Helicase-assoc_dom"/>
</dbReference>
<evidence type="ECO:0000259" key="11">
    <source>
        <dbReference type="PROSITE" id="PS51194"/>
    </source>
</evidence>
<keyword evidence="3" id="KW-0378">Hydrolase</keyword>
<comment type="catalytic activity">
    <reaction evidence="7">
        <text>ATP + H2O = ADP + phosphate + H(+)</text>
        <dbReference type="Rhea" id="RHEA:13065"/>
        <dbReference type="ChEBI" id="CHEBI:15377"/>
        <dbReference type="ChEBI" id="CHEBI:15378"/>
        <dbReference type="ChEBI" id="CHEBI:30616"/>
        <dbReference type="ChEBI" id="CHEBI:43474"/>
        <dbReference type="ChEBI" id="CHEBI:456216"/>
        <dbReference type="EC" id="3.6.4.13"/>
    </reaction>
</comment>
<dbReference type="EC" id="3.6.4.13" evidence="1"/>
<dbReference type="FunFam" id="1.20.120.1080:FF:000002">
    <property type="entry name" value="Putative ATP-dependent RNA helicase DHX36"/>
    <property type="match status" value="1"/>
</dbReference>
<dbReference type="CDD" id="cd17917">
    <property type="entry name" value="DEXHc_RHA-like"/>
    <property type="match status" value="1"/>
</dbReference>
<dbReference type="PaxDb" id="4081-Solyc01g006970.2.1"/>
<evidence type="ECO:0000256" key="1">
    <source>
        <dbReference type="ARBA" id="ARBA00012552"/>
    </source>
</evidence>
<evidence type="ECO:0000256" key="8">
    <source>
        <dbReference type="ARBA" id="ARBA00060772"/>
    </source>
</evidence>
<dbReference type="STRING" id="4081.A0A3Q7E8C6"/>
<evidence type="ECO:0000256" key="2">
    <source>
        <dbReference type="ARBA" id="ARBA00022741"/>
    </source>
</evidence>
<organism evidence="12">
    <name type="scientific">Solanum lycopersicum</name>
    <name type="common">Tomato</name>
    <name type="synonym">Lycopersicon esculentum</name>
    <dbReference type="NCBI Taxonomy" id="4081"/>
    <lineage>
        <taxon>Eukaryota</taxon>
        <taxon>Viridiplantae</taxon>
        <taxon>Streptophyta</taxon>
        <taxon>Embryophyta</taxon>
        <taxon>Tracheophyta</taxon>
        <taxon>Spermatophyta</taxon>
        <taxon>Magnoliopsida</taxon>
        <taxon>eudicotyledons</taxon>
        <taxon>Gunneridae</taxon>
        <taxon>Pentapetalae</taxon>
        <taxon>asterids</taxon>
        <taxon>lamiids</taxon>
        <taxon>Solanales</taxon>
        <taxon>Solanaceae</taxon>
        <taxon>Solanoideae</taxon>
        <taxon>Solaneae</taxon>
        <taxon>Solanum</taxon>
        <taxon>Solanum subgen. Lycopersicon</taxon>
    </lineage>
</organism>
<dbReference type="Gramene" id="Solyc01g006970.3.1">
    <property type="protein sequence ID" value="Solyc01g006970.3.1"/>
    <property type="gene ID" value="Solyc01g006970.3"/>
</dbReference>
<dbReference type="InterPro" id="IPR027417">
    <property type="entry name" value="P-loop_NTPase"/>
</dbReference>
<evidence type="ECO:0000313" key="12">
    <source>
        <dbReference type="EnsemblPlants" id="Solyc01g006970.3.1"/>
    </source>
</evidence>
<dbReference type="PROSITE" id="PS00690">
    <property type="entry name" value="DEAH_ATP_HELICASE"/>
    <property type="match status" value="1"/>
</dbReference>
<dbReference type="PANTHER" id="PTHR18934">
    <property type="entry name" value="ATP-DEPENDENT RNA HELICASE"/>
    <property type="match status" value="1"/>
</dbReference>
<dbReference type="Pfam" id="PF07717">
    <property type="entry name" value="OB_NTP_bind"/>
    <property type="match status" value="1"/>
</dbReference>
<gene>
    <name evidence="12" type="primary">LOC101264453</name>
</gene>
<dbReference type="SMART" id="SM00847">
    <property type="entry name" value="HA2"/>
    <property type="match status" value="1"/>
</dbReference>
<dbReference type="InterPro" id="IPR014001">
    <property type="entry name" value="Helicase_ATP-bd"/>
</dbReference>
<keyword evidence="2" id="KW-0547">Nucleotide-binding</keyword>
<evidence type="ECO:0000256" key="3">
    <source>
        <dbReference type="ARBA" id="ARBA00022801"/>
    </source>
</evidence>
<dbReference type="Pfam" id="PF04408">
    <property type="entry name" value="WHD_HA2"/>
    <property type="match status" value="1"/>
</dbReference>
<dbReference type="FunFam" id="3.40.50.300:FF:000526">
    <property type="entry name" value="DExH-box ATP-dependent RNA helicase DExH3"/>
    <property type="match status" value="1"/>
</dbReference>
<dbReference type="Pfam" id="PF00270">
    <property type="entry name" value="DEAD"/>
    <property type="match status" value="1"/>
</dbReference>
<keyword evidence="5" id="KW-0067">ATP-binding</keyword>
<dbReference type="GO" id="GO:0016787">
    <property type="term" value="F:hydrolase activity"/>
    <property type="evidence" value="ECO:0007669"/>
    <property type="project" value="UniProtKB-KW"/>
</dbReference>
<sequence length="938" mass="105287">MEVMNENEWWGKMEQFKRGGEQEMVIRRNFSRDDQQKLSDMAYQLELYFHAYNKGKALVASKVPLPSYRADLDERHGSTQKEIRMSTEIEERVGNLLSSSQDAVSAGTSSSTSGTSAKLLSKAVETTKPKLSIEDDIATKRLNVELKQKQEKTRGSEKVKEMISFREKLPAFKVKSEFMEAVANNQVLVVSGETGCGKTTQLPQFILEEEISSLRGVDCNIICTQPRRISAISVAARISSERGDSLGDTVGYQIRLEAKRSAQTRLLFCTTGVLLRRLVQDPDLTGVSHLLVDEIHERGMNEDFLLIILRDLLPRRPDLRLILMSATINAELFSKYFRDAPTIHIPGLTYPVAELFLEDVLEKTRYLIKSEADNFQGNSRRRMRQQDSKRDPLTDLFEDVDIGSHYKGYSMTTRQSLEAWSGSLLDLGLVEASIEYICRCEGEGAILVFLSGWDEISKLLDKIKANNFLGDARKFLVLPLHGSMPTVNQREIFDRPPANTRKIVLATNIAESSITIDDVVYVIDCGKAKETSYDALNKLACLLPSWISKASAHQRRGRAGRVQPGVCYRLYPKLIHDAMAQYQLPEILRTPLQELCLHIKSLQFGAIESFLAKALQPPDALSVHNAIELLKTIGALDDTEELTPLGRHLCTLPLDPNIGKMLLMGSIFQCLNPALTIAAALAHRDPFVLPINRKEEADAAKRSFAGDSCSDHIALLKAFEGWKDAKRYGKERTFCWENFLSPVTLQMMEDMRNQFIDLLSDIGFVDKSRGAKAYNEYSNDLEMVCAILCAGLYPNVVQCKRRGKRTAFYTKEVGKVDIHPASVNASVHLFPLPYLVYSEKVKTSSIYIRDSTNISDYSLLMFGGNLTPSKSGDGIEMLGGYLHFSASKSVLDLIKKLRVELDKILKRKIEEPHFDVSVEGKGVVAAVVELLHSQDIRY</sequence>
<dbReference type="GO" id="GO:0003724">
    <property type="term" value="F:RNA helicase activity"/>
    <property type="evidence" value="ECO:0007669"/>
    <property type="project" value="UniProtKB-EC"/>
</dbReference>
<feature type="domain" description="Helicase ATP-binding" evidence="10">
    <location>
        <begin position="179"/>
        <end position="346"/>
    </location>
</feature>
<dbReference type="SUPFAM" id="SSF52540">
    <property type="entry name" value="P-loop containing nucleoside triphosphate hydrolases"/>
    <property type="match status" value="1"/>
</dbReference>
<feature type="region of interest" description="Disordered" evidence="9">
    <location>
        <begin position="98"/>
        <end position="117"/>
    </location>
</feature>
<dbReference type="GO" id="GO:0005524">
    <property type="term" value="F:ATP binding"/>
    <property type="evidence" value="ECO:0007669"/>
    <property type="project" value="UniProtKB-KW"/>
</dbReference>
<dbReference type="Gene3D" id="1.20.120.1080">
    <property type="match status" value="1"/>
</dbReference>
<comment type="similarity">
    <text evidence="8">Belongs to the DExH box helicase family.</text>
</comment>
<keyword evidence="4" id="KW-0347">Helicase</keyword>
<dbReference type="InterPro" id="IPR002464">
    <property type="entry name" value="DNA/RNA_helicase_DEAH_CS"/>
</dbReference>
<dbReference type="GO" id="GO:0005634">
    <property type="term" value="C:nucleus"/>
    <property type="evidence" value="ECO:0000318"/>
    <property type="project" value="GO_Central"/>
</dbReference>
<evidence type="ECO:0000256" key="9">
    <source>
        <dbReference type="SAM" id="MobiDB-lite"/>
    </source>
</evidence>
<dbReference type="EnsemblPlants" id="Solyc01g006970.3.1">
    <property type="protein sequence ID" value="Solyc01g006970.3.1"/>
    <property type="gene ID" value="Solyc01g006970.3"/>
</dbReference>
<evidence type="ECO:0000256" key="6">
    <source>
        <dbReference type="ARBA" id="ARBA00022884"/>
    </source>
</evidence>
<dbReference type="AlphaFoldDB" id="A0A3Q7E8C6"/>
<evidence type="ECO:0000256" key="4">
    <source>
        <dbReference type="ARBA" id="ARBA00022806"/>
    </source>
</evidence>
<keyword evidence="13" id="KW-1185">Reference proteome</keyword>
<name>A0A3Q7E8C6_SOLLC</name>
<dbReference type="CDD" id="cd18791">
    <property type="entry name" value="SF2_C_RHA"/>
    <property type="match status" value="1"/>
</dbReference>
<protein>
    <recommendedName>
        <fullName evidence="1">RNA helicase</fullName>
        <ecNumber evidence="1">3.6.4.13</ecNumber>
    </recommendedName>
</protein>
<evidence type="ECO:0000256" key="7">
    <source>
        <dbReference type="ARBA" id="ARBA00047984"/>
    </source>
</evidence>
<feature type="compositionally biased region" description="Low complexity" evidence="9">
    <location>
        <begin position="105"/>
        <end position="117"/>
    </location>
</feature>
<dbReference type="Pfam" id="PF21010">
    <property type="entry name" value="HA2_C"/>
    <property type="match status" value="1"/>
</dbReference>
<dbReference type="InterPro" id="IPR011709">
    <property type="entry name" value="DEAD-box_helicase_OB_fold"/>
</dbReference>
<dbReference type="OMA" id="WLQSDKH"/>
<feature type="domain" description="Helicase C-terminal" evidence="11">
    <location>
        <begin position="432"/>
        <end position="603"/>
    </location>
</feature>
<dbReference type="PROSITE" id="PS51192">
    <property type="entry name" value="HELICASE_ATP_BIND_1"/>
    <property type="match status" value="1"/>
</dbReference>
<evidence type="ECO:0000256" key="5">
    <source>
        <dbReference type="ARBA" id="ARBA00022840"/>
    </source>
</evidence>
<dbReference type="InterPro" id="IPR011545">
    <property type="entry name" value="DEAD/DEAH_box_helicase_dom"/>
</dbReference>
<dbReference type="PROSITE" id="PS51194">
    <property type="entry name" value="HELICASE_CTER"/>
    <property type="match status" value="1"/>
</dbReference>
<dbReference type="InterPro" id="IPR001650">
    <property type="entry name" value="Helicase_C-like"/>
</dbReference>
<keyword evidence="6" id="KW-0694">RNA-binding</keyword>
<dbReference type="Proteomes" id="UP000004994">
    <property type="component" value="Chromosome 1"/>
</dbReference>
<dbReference type="SMART" id="SM00490">
    <property type="entry name" value="HELICc"/>
    <property type="match status" value="1"/>
</dbReference>
<dbReference type="GO" id="GO:0003723">
    <property type="term" value="F:RNA binding"/>
    <property type="evidence" value="ECO:0000318"/>
    <property type="project" value="GO_Central"/>
</dbReference>
<evidence type="ECO:0000313" key="13">
    <source>
        <dbReference type="Proteomes" id="UP000004994"/>
    </source>
</evidence>
<dbReference type="Pfam" id="PF00271">
    <property type="entry name" value="Helicase_C"/>
    <property type="match status" value="1"/>
</dbReference>
<dbReference type="SMART" id="SM00487">
    <property type="entry name" value="DEXDc"/>
    <property type="match status" value="1"/>
</dbReference>
<accession>A0A3Q7E8C6</accession>
<dbReference type="InterPro" id="IPR048333">
    <property type="entry name" value="HA2_WH"/>
</dbReference>
<dbReference type="Pfam" id="PF26026">
    <property type="entry name" value="RNA_hel_CTD"/>
    <property type="match status" value="1"/>
</dbReference>
<dbReference type="InParanoid" id="A0A3Q7E8C6"/>
<dbReference type="Gene3D" id="3.40.50.300">
    <property type="entry name" value="P-loop containing nucleotide triphosphate hydrolases"/>
    <property type="match status" value="2"/>
</dbReference>
<dbReference type="FunFam" id="3.40.50.300:FF:000931">
    <property type="entry name" value="DExH-box ATP-dependent RNA helicase DExH1"/>
    <property type="match status" value="1"/>
</dbReference>
<reference evidence="12" key="2">
    <citation type="submission" date="2019-01" db="UniProtKB">
        <authorList>
            <consortium name="EnsemblPlants"/>
        </authorList>
    </citation>
    <scope>IDENTIFICATION</scope>
    <source>
        <strain evidence="12">cv. Heinz 1706</strain>
    </source>
</reference>
<evidence type="ECO:0000259" key="10">
    <source>
        <dbReference type="PROSITE" id="PS51192"/>
    </source>
</evidence>
<dbReference type="GO" id="GO:0004386">
    <property type="term" value="F:helicase activity"/>
    <property type="evidence" value="ECO:0000318"/>
    <property type="project" value="GO_Central"/>
</dbReference>
<proteinExistence type="inferred from homology"/>
<reference evidence="12" key="1">
    <citation type="journal article" date="2012" name="Nature">
        <title>The tomato genome sequence provides insights into fleshy fruit evolution.</title>
        <authorList>
            <consortium name="Tomato Genome Consortium"/>
        </authorList>
    </citation>
    <scope>NUCLEOTIDE SEQUENCE [LARGE SCALE GENOMIC DNA]</scope>
    <source>
        <strain evidence="12">cv. Heinz 1706</strain>
    </source>
</reference>